<dbReference type="OrthoDB" id="388934at2"/>
<dbReference type="EMBL" id="CP012622">
    <property type="protein sequence ID" value="ALD66716.1"/>
    <property type="molecule type" value="Genomic_DNA"/>
</dbReference>
<accession>A0A0M4JJ25</accession>
<keyword evidence="3" id="KW-1185">Reference proteome</keyword>
<dbReference type="KEGG" id="scj:SCANT_v1c08100"/>
<dbReference type="InterPro" id="IPR001387">
    <property type="entry name" value="Cro/C1-type_HTH"/>
</dbReference>
<dbReference type="SUPFAM" id="SSF46689">
    <property type="entry name" value="Homeodomain-like"/>
    <property type="match status" value="1"/>
</dbReference>
<dbReference type="AlphaFoldDB" id="A0A0M4JJ25"/>
<evidence type="ECO:0000259" key="1">
    <source>
        <dbReference type="PROSITE" id="PS50943"/>
    </source>
</evidence>
<dbReference type="Gene3D" id="1.10.10.10">
    <property type="entry name" value="Winged helix-like DNA-binding domain superfamily/Winged helix DNA-binding domain"/>
    <property type="match status" value="1"/>
</dbReference>
<evidence type="ECO:0000313" key="3">
    <source>
        <dbReference type="Proteomes" id="UP000063919"/>
    </source>
</evidence>
<protein>
    <recommendedName>
        <fullName evidence="1">HTH cro/C1-type domain-containing protein</fullName>
    </recommendedName>
</protein>
<name>A0A0M4JJ25_9MOLU</name>
<dbReference type="PATRIC" id="fig|362837.3.peg.826"/>
<dbReference type="InterPro" id="IPR009057">
    <property type="entry name" value="Homeodomain-like_sf"/>
</dbReference>
<dbReference type="InterPro" id="IPR036388">
    <property type="entry name" value="WH-like_DNA-bd_sf"/>
</dbReference>
<dbReference type="Proteomes" id="UP000063919">
    <property type="component" value="Chromosome"/>
</dbReference>
<sequence>MKSIFSKLENLTREYKNTSDKIIAINVINAMRKKQILTQKQLAKICFVSESKITKFIQNIGEPNYKLFISKLKSEHFLYDSINKANLKMNIIHLIEMWCRVNYEFIKNLAEEIKVTKNINIFASAQTVWIAEGLKDILVNYNKRPLVIYKNFNIFNEPEIDSEDLNIVFLYGRDIFTLNSYLKLINNKTNPSKNFLIASETNYDTKILNCNNSLKLDYFSNNKSNIYRNLALYILISELAKEIESK</sequence>
<reference evidence="2 3" key="1">
    <citation type="journal article" date="2015" name="Genome Announc.">
        <title>Complete Genome Sequence of Spiroplasma cantharicola CC-1T (DSM 21588), a Bacterium Isolated from Soldier Beetle (Cantharis carolinus).</title>
        <authorList>
            <person name="Lo W.S."/>
            <person name="Liu P.Y."/>
            <person name="Kuo C.H."/>
        </authorList>
    </citation>
    <scope>NUCLEOTIDE SEQUENCE [LARGE SCALE GENOMIC DNA]</scope>
    <source>
        <strain evidence="2 3">CC-1</strain>
    </source>
</reference>
<dbReference type="RefSeq" id="WP_053946467.1">
    <property type="nucleotide sequence ID" value="NZ_CP012622.1"/>
</dbReference>
<feature type="domain" description="HTH cro/C1-type" evidence="1">
    <location>
        <begin position="28"/>
        <end position="69"/>
    </location>
</feature>
<organism evidence="2 3">
    <name type="scientific">Spiroplasma cantharicola</name>
    <dbReference type="NCBI Taxonomy" id="362837"/>
    <lineage>
        <taxon>Bacteria</taxon>
        <taxon>Bacillati</taxon>
        <taxon>Mycoplasmatota</taxon>
        <taxon>Mollicutes</taxon>
        <taxon>Entomoplasmatales</taxon>
        <taxon>Spiroplasmataceae</taxon>
        <taxon>Spiroplasma</taxon>
    </lineage>
</organism>
<dbReference type="PROSITE" id="PS50943">
    <property type="entry name" value="HTH_CROC1"/>
    <property type="match status" value="1"/>
</dbReference>
<dbReference type="STRING" id="362837.SCANT_v1c08100"/>
<gene>
    <name evidence="2" type="ORF">SCANT_v1c08100</name>
</gene>
<proteinExistence type="predicted"/>
<dbReference type="CDD" id="cd00093">
    <property type="entry name" value="HTH_XRE"/>
    <property type="match status" value="1"/>
</dbReference>
<evidence type="ECO:0000313" key="2">
    <source>
        <dbReference type="EMBL" id="ALD66716.1"/>
    </source>
</evidence>